<reference evidence="5" key="1">
    <citation type="journal article" date="2020" name="Appl. Environ. Microbiol.">
        <title>Diazotrophic Anaeromyxobacter Isolates from Soils.</title>
        <authorList>
            <person name="Masuda Y."/>
            <person name="Yamanaka H."/>
            <person name="Xu Z.X."/>
            <person name="Shiratori Y."/>
            <person name="Aono T."/>
            <person name="Amachi S."/>
            <person name="Senoo K."/>
            <person name="Itoh H."/>
        </authorList>
    </citation>
    <scope>NUCLEOTIDE SEQUENCE [LARGE SCALE GENOMIC DNA]</scope>
    <source>
        <strain evidence="5">R267</strain>
    </source>
</reference>
<evidence type="ECO:0000313" key="4">
    <source>
        <dbReference type="EMBL" id="GEJ58652.1"/>
    </source>
</evidence>
<name>A0A7I9VQG2_9BACT</name>
<dbReference type="AlphaFoldDB" id="A0A7I9VQG2"/>
<dbReference type="RefSeq" id="WP_176067405.1">
    <property type="nucleotide sequence ID" value="NZ_BJTG01000008.1"/>
</dbReference>
<evidence type="ECO:0000256" key="2">
    <source>
        <dbReference type="SAM" id="SignalP"/>
    </source>
</evidence>
<feature type="domain" description="DUF4476" evidence="3">
    <location>
        <begin position="151"/>
        <end position="239"/>
    </location>
</feature>
<feature type="signal peptide" evidence="2">
    <location>
        <begin position="1"/>
        <end position="18"/>
    </location>
</feature>
<evidence type="ECO:0000259" key="3">
    <source>
        <dbReference type="Pfam" id="PF14771"/>
    </source>
</evidence>
<feature type="region of interest" description="Disordered" evidence="1">
    <location>
        <begin position="21"/>
        <end position="48"/>
    </location>
</feature>
<proteinExistence type="predicted"/>
<feature type="compositionally biased region" description="Pro residues" evidence="1">
    <location>
        <begin position="36"/>
        <end position="48"/>
    </location>
</feature>
<dbReference type="InterPro" id="IPR028011">
    <property type="entry name" value="DUF4476"/>
</dbReference>
<protein>
    <recommendedName>
        <fullName evidence="3">DUF4476 domain-containing protein</fullName>
    </recommendedName>
</protein>
<accession>A0A7I9VQG2</accession>
<comment type="caution">
    <text evidence="4">The sequence shown here is derived from an EMBL/GenBank/DDBJ whole genome shotgun (WGS) entry which is preliminary data.</text>
</comment>
<gene>
    <name evidence="4" type="ORF">AMYX_33930</name>
</gene>
<dbReference type="Proteomes" id="UP000503640">
    <property type="component" value="Unassembled WGS sequence"/>
</dbReference>
<keyword evidence="2" id="KW-0732">Signal</keyword>
<keyword evidence="5" id="KW-1185">Reference proteome</keyword>
<feature type="chain" id="PRO_5029740870" description="DUF4476 domain-containing protein" evidence="2">
    <location>
        <begin position="19"/>
        <end position="242"/>
    </location>
</feature>
<evidence type="ECO:0000256" key="1">
    <source>
        <dbReference type="SAM" id="MobiDB-lite"/>
    </source>
</evidence>
<organism evidence="4 5">
    <name type="scientific">Anaeromyxobacter diazotrophicus</name>
    <dbReference type="NCBI Taxonomy" id="2590199"/>
    <lineage>
        <taxon>Bacteria</taxon>
        <taxon>Pseudomonadati</taxon>
        <taxon>Myxococcota</taxon>
        <taxon>Myxococcia</taxon>
        <taxon>Myxococcales</taxon>
        <taxon>Cystobacterineae</taxon>
        <taxon>Anaeromyxobacteraceae</taxon>
        <taxon>Anaeromyxobacter</taxon>
    </lineage>
</organism>
<dbReference type="Pfam" id="PF14771">
    <property type="entry name" value="DUF4476"/>
    <property type="match status" value="1"/>
</dbReference>
<sequence>MKWIAAVALAATALTAWAQPAPELPGFTRPRELGPEPRPAPAYPAPAPAPARAALSIDYAQHPQGATLVAVRAPDGTPCRIADERGLVAEGGAPLTVRAHPGALYRVEILPPGRPPLTGEVAASAGQVATTWAAVPLLPAPPPPVAGPAPMDPDAFDGLLQSLGRGPEVRQLERVRAAARRNYFLVNQVLDLLDAFTFGSSKLRVLELTRDRILDREHERRILERFSFPPERERARQLLARG</sequence>
<dbReference type="EMBL" id="BJTG01000008">
    <property type="protein sequence ID" value="GEJ58652.1"/>
    <property type="molecule type" value="Genomic_DNA"/>
</dbReference>
<evidence type="ECO:0000313" key="5">
    <source>
        <dbReference type="Proteomes" id="UP000503640"/>
    </source>
</evidence>